<organism evidence="2 3">
    <name type="scientific">Microvirga flocculans</name>
    <dbReference type="NCBI Taxonomy" id="217168"/>
    <lineage>
        <taxon>Bacteria</taxon>
        <taxon>Pseudomonadati</taxon>
        <taxon>Pseudomonadota</taxon>
        <taxon>Alphaproteobacteria</taxon>
        <taxon>Hyphomicrobiales</taxon>
        <taxon>Methylobacteriaceae</taxon>
        <taxon>Microvirga</taxon>
    </lineage>
</organism>
<dbReference type="GO" id="GO:0043448">
    <property type="term" value="P:alkane catabolic process"/>
    <property type="evidence" value="ECO:0007669"/>
    <property type="project" value="TreeGrafter"/>
</dbReference>
<reference evidence="2 3" key="1">
    <citation type="submission" date="2020-08" db="EMBL/GenBank/DDBJ databases">
        <title>Genomic Encyclopedia of Type Strains, Phase IV (KMG-IV): sequencing the most valuable type-strain genomes for metagenomic binning, comparative biology and taxonomic classification.</title>
        <authorList>
            <person name="Goeker M."/>
        </authorList>
    </citation>
    <scope>NUCLEOTIDE SEQUENCE [LARGE SCALE GENOMIC DNA]</scope>
    <source>
        <strain evidence="2 3">DSM 15743</strain>
    </source>
</reference>
<accession>A0A7W6N843</accession>
<evidence type="ECO:0000313" key="3">
    <source>
        <dbReference type="Proteomes" id="UP000519439"/>
    </source>
</evidence>
<dbReference type="Proteomes" id="UP000519439">
    <property type="component" value="Unassembled WGS sequence"/>
</dbReference>
<keyword evidence="3" id="KW-1185">Reference proteome</keyword>
<dbReference type="EMBL" id="JACIDC010000005">
    <property type="protein sequence ID" value="MBB4040038.1"/>
    <property type="molecule type" value="Genomic_DNA"/>
</dbReference>
<feature type="chain" id="PRO_5030746383" evidence="1">
    <location>
        <begin position="23"/>
        <end position="127"/>
    </location>
</feature>
<dbReference type="AlphaFoldDB" id="A0A7W6N843"/>
<keyword evidence="2" id="KW-0449">Lipoprotein</keyword>
<gene>
    <name evidence="2" type="ORF">GGR34_001689</name>
</gene>
<dbReference type="InterPro" id="IPR014558">
    <property type="entry name" value="UCP029720"/>
</dbReference>
<dbReference type="RefSeq" id="WP_035458815.1">
    <property type="nucleotide sequence ID" value="NZ_JACIDC010000005.1"/>
</dbReference>
<dbReference type="PIRSF" id="PIRSF029720">
    <property type="entry name" value="UCP029720"/>
    <property type="match status" value="1"/>
</dbReference>
<keyword evidence="1" id="KW-0732">Signal</keyword>
<feature type="signal peptide" evidence="1">
    <location>
        <begin position="1"/>
        <end position="22"/>
    </location>
</feature>
<comment type="caution">
    <text evidence="2">The sequence shown here is derived from an EMBL/GenBank/DDBJ whole genome shotgun (WGS) entry which is preliminary data.</text>
</comment>
<sequence length="127" mass="13367">MKQFLRPAVLAGALFAASLAIAQTAPAKVADTSKGKTLVDAKGMTLYTFDRDAAGKSNCNGPCAQNWPPLMAAANASASGDWSVITREDGSKQWAYKGKPLYLWAKDAKPGDVTGDGVNNVWHIATP</sequence>
<protein>
    <submittedName>
        <fullName evidence="2">Putative lipoprotein with Yx(FWY)xxD motif</fullName>
    </submittedName>
</protein>
<evidence type="ECO:0000313" key="2">
    <source>
        <dbReference type="EMBL" id="MBB4040038.1"/>
    </source>
</evidence>
<dbReference type="PANTHER" id="PTHR39335">
    <property type="entry name" value="BLL4220 PROTEIN"/>
    <property type="match status" value="1"/>
</dbReference>
<dbReference type="PANTHER" id="PTHR39335:SF1">
    <property type="entry name" value="BLL4220 PROTEIN"/>
    <property type="match status" value="1"/>
</dbReference>
<dbReference type="InterPro" id="IPR005297">
    <property type="entry name" value="Lipoprotein_repeat"/>
</dbReference>
<dbReference type="Pfam" id="PF03640">
    <property type="entry name" value="Lipoprotein_15"/>
    <property type="match status" value="2"/>
</dbReference>
<evidence type="ECO:0000256" key="1">
    <source>
        <dbReference type="SAM" id="SignalP"/>
    </source>
</evidence>
<name>A0A7W6N843_9HYPH</name>
<proteinExistence type="predicted"/>